<sequence length="192" mass="21026">MTLSTPADGAESSAASTTPSALTPNGSFTTATDPEGDASTRAWLELAQVARTNATHDPAPGDTVVVVDKTYARVLACHPGGHLLLDDMAEYDDTQAIPERWKWLCTETDNFIGFRNLAEDSFLGHDLWWNFAAQVAVQKGWEHFVLARQQHGYCIQSPFWMSLSPLSARADGAGIEARESEGTLWGFVRVRE</sequence>
<comment type="caution">
    <text evidence="2">The sequence shown here is derived from an EMBL/GenBank/DDBJ whole genome shotgun (WGS) entry which is preliminary data.</text>
</comment>
<proteinExistence type="predicted"/>
<dbReference type="Proteomes" id="UP000243081">
    <property type="component" value="Unassembled WGS sequence"/>
</dbReference>
<evidence type="ECO:0000313" key="3">
    <source>
        <dbReference type="Proteomes" id="UP000243081"/>
    </source>
</evidence>
<protein>
    <submittedName>
        <fullName evidence="2">Uncharacterized protein</fullName>
    </submittedName>
</protein>
<name>A0A179IHP0_CORDF</name>
<feature type="region of interest" description="Disordered" evidence="1">
    <location>
        <begin position="1"/>
        <end position="35"/>
    </location>
</feature>
<accession>A0A179IHP0</accession>
<reference evidence="2 3" key="1">
    <citation type="submission" date="2016-03" db="EMBL/GenBank/DDBJ databases">
        <title>Fine-scale spatial genetic structure of a fungal parasite of coffee scale insects.</title>
        <authorList>
            <person name="Jackson D."/>
            <person name="Zemenick K.A."/>
            <person name="Malloure B."/>
            <person name="Quandt C.A."/>
            <person name="James T.Y."/>
        </authorList>
    </citation>
    <scope>NUCLEOTIDE SEQUENCE [LARGE SCALE GENOMIC DNA]</scope>
    <source>
        <strain evidence="2 3">UM487</strain>
    </source>
</reference>
<dbReference type="EMBL" id="LUKN01000958">
    <property type="protein sequence ID" value="OAR01855.1"/>
    <property type="molecule type" value="Genomic_DNA"/>
</dbReference>
<evidence type="ECO:0000313" key="2">
    <source>
        <dbReference type="EMBL" id="OAR01855.1"/>
    </source>
</evidence>
<feature type="compositionally biased region" description="Low complexity" evidence="1">
    <location>
        <begin position="10"/>
        <end position="23"/>
    </location>
</feature>
<organism evidence="2 3">
    <name type="scientific">Cordyceps confragosa</name>
    <name type="common">Lecanicillium lecanii</name>
    <dbReference type="NCBI Taxonomy" id="2714763"/>
    <lineage>
        <taxon>Eukaryota</taxon>
        <taxon>Fungi</taxon>
        <taxon>Dikarya</taxon>
        <taxon>Ascomycota</taxon>
        <taxon>Pezizomycotina</taxon>
        <taxon>Sordariomycetes</taxon>
        <taxon>Hypocreomycetidae</taxon>
        <taxon>Hypocreales</taxon>
        <taxon>Cordycipitaceae</taxon>
        <taxon>Akanthomyces</taxon>
    </lineage>
</organism>
<gene>
    <name evidence="2" type="ORF">LLEC1_04650</name>
</gene>
<dbReference type="AlphaFoldDB" id="A0A179IHP0"/>
<dbReference type="OrthoDB" id="5289641at2759"/>
<dbReference type="PANTHER" id="PTHR39697">
    <property type="entry name" value="RICIN B LECTIN DOMAIN-CONTAINING PROTEIN-RELATED"/>
    <property type="match status" value="1"/>
</dbReference>
<dbReference type="OMA" id="QWECKER"/>
<evidence type="ECO:0000256" key="1">
    <source>
        <dbReference type="SAM" id="MobiDB-lite"/>
    </source>
</evidence>
<keyword evidence="3" id="KW-1185">Reference proteome</keyword>
<dbReference type="PANTHER" id="PTHR39697:SF1">
    <property type="entry name" value="RICIN B LECTIN DOMAIN-CONTAINING PROTEIN"/>
    <property type="match status" value="1"/>
</dbReference>